<sequence>MDALIWFSAFIGALIFLLSLRIPVAVSMGLIGILGTAVFVSPRAVVQIANIAYSQTWSFVLVIVPLFVLMGEVIAISGLGAALFRAAAIWLRRLPGGLAIGTIAASAGFASVCGSSPITAATIGSMAVPEMTKHGYARSLAAGATAAGGTLGILIPPSVPMILYGVITETSIGGLFLGGILPGLMMAALLSATVIIQVMMRPDIAPAITHRVSFSERMSTSAEALPTVIIALLIIGSLYAGIASPSETGAFGAAAAVLVALVLGKLKGGVLPKALRKTVRTTGMFMLLLVGGLFSSFVLTRLGVPQDISNYLTGLDVAPWVIIVTINILLLIMGMFLDPLSILVIVVPIFLDTIVGLGYDPIWFGVIVTIQIEIAAITPPVGLNLFVLRTVVPDLSIVDTAKGAIVFVIPMLCGILLLMLFPGIALWLPSLRF</sequence>
<comment type="function">
    <text evidence="7">Part of the tripartite ATP-independent periplasmic (TRAP) transport system.</text>
</comment>
<dbReference type="EMBL" id="VCPC01000005">
    <property type="protein sequence ID" value="TMV09357.1"/>
    <property type="molecule type" value="Genomic_DNA"/>
</dbReference>
<gene>
    <name evidence="9" type="ORF">FGK64_19930</name>
</gene>
<evidence type="ECO:0000313" key="10">
    <source>
        <dbReference type="Proteomes" id="UP001191082"/>
    </source>
</evidence>
<organism evidence="9 10">
    <name type="scientific">Arenibacterium halophilum</name>
    <dbReference type="NCBI Taxonomy" id="2583821"/>
    <lineage>
        <taxon>Bacteria</taxon>
        <taxon>Pseudomonadati</taxon>
        <taxon>Pseudomonadota</taxon>
        <taxon>Alphaproteobacteria</taxon>
        <taxon>Rhodobacterales</taxon>
        <taxon>Paracoccaceae</taxon>
        <taxon>Arenibacterium</taxon>
    </lineage>
</organism>
<evidence type="ECO:0000256" key="4">
    <source>
        <dbReference type="ARBA" id="ARBA00022692"/>
    </source>
</evidence>
<evidence type="ECO:0000259" key="8">
    <source>
        <dbReference type="Pfam" id="PF06808"/>
    </source>
</evidence>
<dbReference type="Proteomes" id="UP001191082">
    <property type="component" value="Unassembled WGS sequence"/>
</dbReference>
<feature type="transmembrane region" description="Helical" evidence="7">
    <location>
        <begin position="248"/>
        <end position="266"/>
    </location>
</feature>
<comment type="caution">
    <text evidence="9">The sequence shown here is derived from an EMBL/GenBank/DDBJ whole genome shotgun (WGS) entry which is preliminary data.</text>
</comment>
<comment type="subunit">
    <text evidence="7">The complex comprises the extracytoplasmic solute receptor protein and the two transmembrane proteins.</text>
</comment>
<keyword evidence="7" id="KW-0813">Transport</keyword>
<dbReference type="RefSeq" id="WP_138865628.1">
    <property type="nucleotide sequence ID" value="NZ_VCPC01000005.1"/>
</dbReference>
<comment type="subcellular location">
    <subcellularLocation>
        <location evidence="1 7">Cell inner membrane</location>
        <topology evidence="1 7">Multi-pass membrane protein</topology>
    </subcellularLocation>
</comment>
<feature type="transmembrane region" description="Helical" evidence="7">
    <location>
        <begin position="6"/>
        <end position="24"/>
    </location>
</feature>
<dbReference type="InterPro" id="IPR010656">
    <property type="entry name" value="DctM"/>
</dbReference>
<dbReference type="Pfam" id="PF06808">
    <property type="entry name" value="DctM"/>
    <property type="match status" value="1"/>
</dbReference>
<evidence type="ECO:0000313" key="9">
    <source>
        <dbReference type="EMBL" id="TMV09357.1"/>
    </source>
</evidence>
<feature type="transmembrane region" description="Helical" evidence="7">
    <location>
        <begin position="221"/>
        <end position="242"/>
    </location>
</feature>
<proteinExistence type="inferred from homology"/>
<dbReference type="PANTHER" id="PTHR33362">
    <property type="entry name" value="SIALIC ACID TRAP TRANSPORTER PERMEASE PROTEIN SIAT-RELATED"/>
    <property type="match status" value="1"/>
</dbReference>
<feature type="transmembrane region" description="Helical" evidence="7">
    <location>
        <begin position="403"/>
        <end position="428"/>
    </location>
</feature>
<dbReference type="InterPro" id="IPR004681">
    <property type="entry name" value="TRAP_DctM"/>
</dbReference>
<comment type="similarity">
    <text evidence="7">Belongs to the TRAP transporter large permease family.</text>
</comment>
<keyword evidence="6 7" id="KW-0472">Membrane</keyword>
<feature type="transmembrane region" description="Helical" evidence="7">
    <location>
        <begin position="175"/>
        <end position="200"/>
    </location>
</feature>
<feature type="transmembrane region" description="Helical" evidence="7">
    <location>
        <begin position="31"/>
        <end position="53"/>
    </location>
</feature>
<feature type="transmembrane region" description="Helical" evidence="7">
    <location>
        <begin position="59"/>
        <end position="84"/>
    </location>
</feature>
<feature type="domain" description="TRAP C4-dicarboxylate transport system permease DctM subunit" evidence="8">
    <location>
        <begin position="12"/>
        <end position="424"/>
    </location>
</feature>
<feature type="transmembrane region" description="Helical" evidence="7">
    <location>
        <begin position="278"/>
        <end position="300"/>
    </location>
</feature>
<keyword evidence="2" id="KW-1003">Cell membrane</keyword>
<evidence type="ECO:0000256" key="6">
    <source>
        <dbReference type="ARBA" id="ARBA00023136"/>
    </source>
</evidence>
<accession>A0ABY2X303</accession>
<evidence type="ECO:0000256" key="3">
    <source>
        <dbReference type="ARBA" id="ARBA00022519"/>
    </source>
</evidence>
<dbReference type="NCBIfam" id="TIGR00786">
    <property type="entry name" value="dctM"/>
    <property type="match status" value="1"/>
</dbReference>
<keyword evidence="4 7" id="KW-0812">Transmembrane</keyword>
<dbReference type="PANTHER" id="PTHR33362:SF5">
    <property type="entry name" value="C4-DICARBOXYLATE TRAP TRANSPORTER LARGE PERMEASE PROTEIN DCTM"/>
    <property type="match status" value="1"/>
</dbReference>
<protein>
    <recommendedName>
        <fullName evidence="7">TRAP transporter large permease protein</fullName>
    </recommendedName>
</protein>
<reference evidence="9 10" key="1">
    <citation type="submission" date="2019-05" db="EMBL/GenBank/DDBJ databases">
        <title>Marivita sp. nov. isolated from sea sediment.</title>
        <authorList>
            <person name="Kim W."/>
        </authorList>
    </citation>
    <scope>NUCLEOTIDE SEQUENCE [LARGE SCALE GENOMIC DNA]</scope>
    <source>
        <strain evidence="9 10">CAU 1492</strain>
    </source>
</reference>
<keyword evidence="5 7" id="KW-1133">Transmembrane helix</keyword>
<evidence type="ECO:0000256" key="7">
    <source>
        <dbReference type="RuleBase" id="RU369079"/>
    </source>
</evidence>
<dbReference type="PIRSF" id="PIRSF006066">
    <property type="entry name" value="HI0050"/>
    <property type="match status" value="1"/>
</dbReference>
<feature type="transmembrane region" description="Helical" evidence="7">
    <location>
        <begin position="135"/>
        <end position="155"/>
    </location>
</feature>
<keyword evidence="10" id="KW-1185">Reference proteome</keyword>
<evidence type="ECO:0000256" key="5">
    <source>
        <dbReference type="ARBA" id="ARBA00022989"/>
    </source>
</evidence>
<keyword evidence="3 7" id="KW-0997">Cell inner membrane</keyword>
<name>A0ABY2X303_9RHOB</name>
<evidence type="ECO:0000256" key="2">
    <source>
        <dbReference type="ARBA" id="ARBA00022475"/>
    </source>
</evidence>
<feature type="transmembrane region" description="Helical" evidence="7">
    <location>
        <begin position="320"/>
        <end position="350"/>
    </location>
</feature>
<evidence type="ECO:0000256" key="1">
    <source>
        <dbReference type="ARBA" id="ARBA00004429"/>
    </source>
</evidence>
<feature type="transmembrane region" description="Helical" evidence="7">
    <location>
        <begin position="362"/>
        <end position="383"/>
    </location>
</feature>